<dbReference type="EMBL" id="BARV01040313">
    <property type="protein sequence ID" value="GAI52815.1"/>
    <property type="molecule type" value="Genomic_DNA"/>
</dbReference>
<dbReference type="EMBL" id="BARV01023830">
    <property type="protein sequence ID" value="GAI41274.1"/>
    <property type="molecule type" value="Genomic_DNA"/>
</dbReference>
<reference evidence="2" key="1">
    <citation type="journal article" date="2014" name="Front. Microbiol.">
        <title>High frequency of phylogenetically diverse reductive dehalogenase-homologous genes in deep subseafloor sedimentary metagenomes.</title>
        <authorList>
            <person name="Kawai M."/>
            <person name="Futagami T."/>
            <person name="Toyoda A."/>
            <person name="Takaki Y."/>
            <person name="Nishi S."/>
            <person name="Hori S."/>
            <person name="Arai W."/>
            <person name="Tsubouchi T."/>
            <person name="Morono Y."/>
            <person name="Uchiyama I."/>
            <person name="Ito T."/>
            <person name="Fujiyama A."/>
            <person name="Inagaki F."/>
            <person name="Takami H."/>
        </authorList>
    </citation>
    <scope>NUCLEOTIDE SEQUENCE</scope>
    <source>
        <strain evidence="2">Expedition CK06-06</strain>
    </source>
</reference>
<evidence type="ECO:0000313" key="2">
    <source>
        <dbReference type="EMBL" id="GAI52815.1"/>
    </source>
</evidence>
<accession>X1QPB0</accession>
<feature type="non-terminal residue" evidence="2">
    <location>
        <position position="1"/>
    </location>
</feature>
<gene>
    <name evidence="1" type="ORF">S06H3_39022</name>
    <name evidence="2" type="ORF">S06H3_61466</name>
</gene>
<evidence type="ECO:0000313" key="1">
    <source>
        <dbReference type="EMBL" id="GAI41274.1"/>
    </source>
</evidence>
<sequence>CEELLNERTIEILKTHKPKPLSEDLVRELKKVEKTWLDRVGLKEYPKRE</sequence>
<name>X1QPB0_9ZZZZ</name>
<comment type="caution">
    <text evidence="2">The sequence shown here is derived from an EMBL/GenBank/DDBJ whole genome shotgun (WGS) entry which is preliminary data.</text>
</comment>
<protein>
    <submittedName>
        <fullName evidence="2">Uncharacterized protein</fullName>
    </submittedName>
</protein>
<proteinExistence type="predicted"/>
<organism evidence="2">
    <name type="scientific">marine sediment metagenome</name>
    <dbReference type="NCBI Taxonomy" id="412755"/>
    <lineage>
        <taxon>unclassified sequences</taxon>
        <taxon>metagenomes</taxon>
        <taxon>ecological metagenomes</taxon>
    </lineage>
</organism>
<dbReference type="AlphaFoldDB" id="X1QPB0"/>